<dbReference type="Proteomes" id="UP000796880">
    <property type="component" value="Unassembled WGS sequence"/>
</dbReference>
<dbReference type="EMBL" id="VOIH02000002">
    <property type="protein sequence ID" value="KAF3455257.1"/>
    <property type="molecule type" value="Genomic_DNA"/>
</dbReference>
<dbReference type="AlphaFoldDB" id="A0A8K0MQX0"/>
<accession>A0A8K0MQX0</accession>
<organism evidence="1 2">
    <name type="scientific">Rhamnella rubrinervis</name>
    <dbReference type="NCBI Taxonomy" id="2594499"/>
    <lineage>
        <taxon>Eukaryota</taxon>
        <taxon>Viridiplantae</taxon>
        <taxon>Streptophyta</taxon>
        <taxon>Embryophyta</taxon>
        <taxon>Tracheophyta</taxon>
        <taxon>Spermatophyta</taxon>
        <taxon>Magnoliopsida</taxon>
        <taxon>eudicotyledons</taxon>
        <taxon>Gunneridae</taxon>
        <taxon>Pentapetalae</taxon>
        <taxon>rosids</taxon>
        <taxon>fabids</taxon>
        <taxon>Rosales</taxon>
        <taxon>Rhamnaceae</taxon>
        <taxon>rhamnoid group</taxon>
        <taxon>Rhamneae</taxon>
        <taxon>Rhamnella</taxon>
    </lineage>
</organism>
<evidence type="ECO:0000313" key="2">
    <source>
        <dbReference type="Proteomes" id="UP000796880"/>
    </source>
</evidence>
<comment type="caution">
    <text evidence="1">The sequence shown here is derived from an EMBL/GenBank/DDBJ whole genome shotgun (WGS) entry which is preliminary data.</text>
</comment>
<proteinExistence type="predicted"/>
<gene>
    <name evidence="1" type="ORF">FNV43_RR05705</name>
</gene>
<name>A0A8K0MQX0_9ROSA</name>
<reference evidence="1" key="1">
    <citation type="submission" date="2020-03" db="EMBL/GenBank/DDBJ databases">
        <title>A high-quality chromosome-level genome assembly of a woody plant with both climbing and erect habits, Rhamnella rubrinervis.</title>
        <authorList>
            <person name="Lu Z."/>
            <person name="Yang Y."/>
            <person name="Zhu X."/>
            <person name="Sun Y."/>
        </authorList>
    </citation>
    <scope>NUCLEOTIDE SEQUENCE</scope>
    <source>
        <strain evidence="1">BYM</strain>
        <tissue evidence="1">Leaf</tissue>
    </source>
</reference>
<evidence type="ECO:0000313" key="1">
    <source>
        <dbReference type="EMBL" id="KAF3455257.1"/>
    </source>
</evidence>
<sequence length="247" mass="29105">MFTLIANEKKSKHLIAFKYKANKIHYYSPPEVFVEVDVPTNGSHDKLITGTNQEHGKELAWTFPLHPHHISSSLDIAMLNKKLEGVYFEIAEMHWQHVKDISTLRMELTDMHRQHADEISSLLVENDEAYSKPLNEKEPSQLMFNPFHPILPMDRSALIAFIEDFSILDHDCIYVRSSRCSMYDRRKDYLFQHLRWYMPKVNIIELVDGVCIAISSCKYVNRIQNIMNSMRRFEIDMQQLHVYMDNS</sequence>
<keyword evidence="2" id="KW-1185">Reference proteome</keyword>
<protein>
    <submittedName>
        <fullName evidence="1">Uncharacterized protein</fullName>
    </submittedName>
</protein>